<sequence>MTEKNVGWILIGFAIVVGALRLFDIIDNSITAVFIVLGFIMITGGLMGAKKKRKEKEKASQKAASRPTDREE</sequence>
<name>A0A532UU40_UNCL8</name>
<evidence type="ECO:0000313" key="4">
    <source>
        <dbReference type="Proteomes" id="UP000319619"/>
    </source>
</evidence>
<evidence type="ECO:0000313" key="3">
    <source>
        <dbReference type="EMBL" id="TKJ38431.1"/>
    </source>
</evidence>
<keyword evidence="2" id="KW-0812">Transmembrane</keyword>
<protein>
    <submittedName>
        <fullName evidence="3">Uncharacterized protein</fullName>
    </submittedName>
</protein>
<accession>A0A532UU40</accession>
<organism evidence="3 4">
    <name type="scientific">candidate division LCP-89 bacterium B3_LCP</name>
    <dbReference type="NCBI Taxonomy" id="2012998"/>
    <lineage>
        <taxon>Bacteria</taxon>
        <taxon>Pseudomonadati</taxon>
        <taxon>Bacteria division LCP-89</taxon>
    </lineage>
</organism>
<reference evidence="3 4" key="1">
    <citation type="submission" date="2017-06" db="EMBL/GenBank/DDBJ databases">
        <title>Novel microbial phyla capable of carbon fixation and sulfur reduction in deep-sea sediments.</title>
        <authorList>
            <person name="Huang J."/>
            <person name="Baker B."/>
            <person name="Wang Y."/>
        </authorList>
    </citation>
    <scope>NUCLEOTIDE SEQUENCE [LARGE SCALE GENOMIC DNA]</scope>
    <source>
        <strain evidence="3">B3_LCP</strain>
    </source>
</reference>
<proteinExistence type="predicted"/>
<dbReference type="AlphaFoldDB" id="A0A532UU40"/>
<dbReference type="Proteomes" id="UP000319619">
    <property type="component" value="Unassembled WGS sequence"/>
</dbReference>
<keyword evidence="2" id="KW-0472">Membrane</keyword>
<feature type="transmembrane region" description="Helical" evidence="2">
    <location>
        <begin position="29"/>
        <end position="49"/>
    </location>
</feature>
<evidence type="ECO:0000256" key="2">
    <source>
        <dbReference type="SAM" id="Phobius"/>
    </source>
</evidence>
<comment type="caution">
    <text evidence="3">The sequence shown here is derived from an EMBL/GenBank/DDBJ whole genome shotgun (WGS) entry which is preliminary data.</text>
</comment>
<feature type="transmembrane region" description="Helical" evidence="2">
    <location>
        <begin position="7"/>
        <end position="23"/>
    </location>
</feature>
<gene>
    <name evidence="3" type="ORF">CEE37_13005</name>
</gene>
<dbReference type="NCBIfam" id="TIGR01167">
    <property type="entry name" value="LPXTG_anchor"/>
    <property type="match status" value="1"/>
</dbReference>
<keyword evidence="2" id="KW-1133">Transmembrane helix</keyword>
<dbReference type="EMBL" id="NJBN01000010">
    <property type="protein sequence ID" value="TKJ38431.1"/>
    <property type="molecule type" value="Genomic_DNA"/>
</dbReference>
<feature type="region of interest" description="Disordered" evidence="1">
    <location>
        <begin position="48"/>
        <end position="72"/>
    </location>
</feature>
<evidence type="ECO:0000256" key="1">
    <source>
        <dbReference type="SAM" id="MobiDB-lite"/>
    </source>
</evidence>